<dbReference type="PANTHER" id="PTHR37422:SF21">
    <property type="entry name" value="EXOQ-LIKE PROTEIN"/>
    <property type="match status" value="1"/>
</dbReference>
<dbReference type="EMBL" id="OBML01000004">
    <property type="protein sequence ID" value="SOC03877.1"/>
    <property type="molecule type" value="Genomic_DNA"/>
</dbReference>
<dbReference type="InterPro" id="IPR051533">
    <property type="entry name" value="WaaL-like"/>
</dbReference>
<feature type="transmembrane region" description="Helical" evidence="5">
    <location>
        <begin position="128"/>
        <end position="148"/>
    </location>
</feature>
<evidence type="ECO:0000313" key="8">
    <source>
        <dbReference type="Proteomes" id="UP000219331"/>
    </source>
</evidence>
<evidence type="ECO:0000256" key="1">
    <source>
        <dbReference type="ARBA" id="ARBA00004141"/>
    </source>
</evidence>
<dbReference type="AlphaFoldDB" id="A0A285S8T7"/>
<keyword evidence="2 5" id="KW-0812">Transmembrane</keyword>
<evidence type="ECO:0000313" key="7">
    <source>
        <dbReference type="EMBL" id="SOC03877.1"/>
    </source>
</evidence>
<sequence>MSTAAHSGLAGGGAGLRIDTRVIGTIALWVVTFLGGFVLREPAPYELAMVVVLSGWLLSGPKFSPAVGPLLLVIVLFICGGLMATLMSDDFGEAIMYIAVTGFLALTAVFFAAVTASDPTRLATIANAYTASAVIVALLGIGGYFGVLPGSLFTLYGRAKGTFQDPNVFGPFLVLPWAIALHAVLTRPLKRSLIAIAVLAVLSFGILLSFSRAAWGLAAFSGAGLYVILFSMTQDRGERSRLILFGIAGALALLAMIAIALSVDSISGMLLQRAKLVQDYDTARLGRFARYSLGFQMVLDNPFGLGPLQFRNFFPEDEHNTYLKAFTTYGWLGGVAYLSLVVFTAVRLFPLIFQRRPWTWAAQCVFVVLLGHMLMSAIIDTDRWRHLYLLYGLAWGLIACEYAWRSSAGRRLSTAGARVSHQR</sequence>
<protein>
    <submittedName>
        <fullName evidence="7">O-Antigen ligase</fullName>
    </submittedName>
</protein>
<keyword evidence="3 5" id="KW-1133">Transmembrane helix</keyword>
<dbReference type="PANTHER" id="PTHR37422">
    <property type="entry name" value="TEICHURONIC ACID BIOSYNTHESIS PROTEIN TUAE"/>
    <property type="match status" value="1"/>
</dbReference>
<keyword evidence="8" id="KW-1185">Reference proteome</keyword>
<dbReference type="RefSeq" id="WP_097174655.1">
    <property type="nucleotide sequence ID" value="NZ_OBML01000004.1"/>
</dbReference>
<dbReference type="GO" id="GO:0016020">
    <property type="term" value="C:membrane"/>
    <property type="evidence" value="ECO:0007669"/>
    <property type="project" value="UniProtKB-SubCell"/>
</dbReference>
<evidence type="ECO:0000256" key="4">
    <source>
        <dbReference type="ARBA" id="ARBA00023136"/>
    </source>
</evidence>
<feature type="transmembrane region" description="Helical" evidence="5">
    <location>
        <begin position="385"/>
        <end position="404"/>
    </location>
</feature>
<feature type="transmembrane region" description="Helical" evidence="5">
    <location>
        <begin position="70"/>
        <end position="88"/>
    </location>
</feature>
<keyword evidence="7" id="KW-0436">Ligase</keyword>
<feature type="transmembrane region" description="Helical" evidence="5">
    <location>
        <begin position="329"/>
        <end position="353"/>
    </location>
</feature>
<feature type="domain" description="O-antigen ligase-related" evidence="6">
    <location>
        <begin position="198"/>
        <end position="338"/>
    </location>
</feature>
<comment type="subcellular location">
    <subcellularLocation>
        <location evidence="1">Membrane</location>
        <topology evidence="1">Multi-pass membrane protein</topology>
    </subcellularLocation>
</comment>
<keyword evidence="4 5" id="KW-0472">Membrane</keyword>
<evidence type="ECO:0000256" key="3">
    <source>
        <dbReference type="ARBA" id="ARBA00022989"/>
    </source>
</evidence>
<organism evidence="7 8">
    <name type="scientific">Stappia indica</name>
    <dbReference type="NCBI Taxonomy" id="538381"/>
    <lineage>
        <taxon>Bacteria</taxon>
        <taxon>Pseudomonadati</taxon>
        <taxon>Pseudomonadota</taxon>
        <taxon>Alphaproteobacteria</taxon>
        <taxon>Hyphomicrobiales</taxon>
        <taxon>Stappiaceae</taxon>
        <taxon>Stappia</taxon>
    </lineage>
</organism>
<reference evidence="7 8" key="1">
    <citation type="submission" date="2017-08" db="EMBL/GenBank/DDBJ databases">
        <authorList>
            <person name="de Groot N.N."/>
        </authorList>
    </citation>
    <scope>NUCLEOTIDE SEQUENCE [LARGE SCALE GENOMIC DNA]</scope>
    <source>
        <strain evidence="7 8">USBA 352</strain>
    </source>
</reference>
<feature type="transmembrane region" description="Helical" evidence="5">
    <location>
        <begin position="192"/>
        <end position="208"/>
    </location>
</feature>
<dbReference type="OrthoDB" id="9796592at2"/>
<feature type="transmembrane region" description="Helical" evidence="5">
    <location>
        <begin position="214"/>
        <end position="230"/>
    </location>
</feature>
<dbReference type="Pfam" id="PF04932">
    <property type="entry name" value="Wzy_C"/>
    <property type="match status" value="1"/>
</dbReference>
<dbReference type="GO" id="GO:0016874">
    <property type="term" value="F:ligase activity"/>
    <property type="evidence" value="ECO:0007669"/>
    <property type="project" value="UniProtKB-KW"/>
</dbReference>
<gene>
    <name evidence="7" type="ORF">SAMN05421512_104275</name>
</gene>
<name>A0A285S8T7_9HYPH</name>
<dbReference type="Proteomes" id="UP000219331">
    <property type="component" value="Unassembled WGS sequence"/>
</dbReference>
<feature type="transmembrane region" description="Helical" evidence="5">
    <location>
        <begin position="21"/>
        <end position="39"/>
    </location>
</feature>
<evidence type="ECO:0000256" key="5">
    <source>
        <dbReference type="SAM" id="Phobius"/>
    </source>
</evidence>
<proteinExistence type="predicted"/>
<feature type="transmembrane region" description="Helical" evidence="5">
    <location>
        <begin position="94"/>
        <end position="116"/>
    </location>
</feature>
<dbReference type="InterPro" id="IPR007016">
    <property type="entry name" value="O-antigen_ligase-rel_domated"/>
</dbReference>
<feature type="transmembrane region" description="Helical" evidence="5">
    <location>
        <begin position="242"/>
        <end position="263"/>
    </location>
</feature>
<dbReference type="STRING" id="538381.GCA_001696535_00120"/>
<feature type="transmembrane region" description="Helical" evidence="5">
    <location>
        <begin position="360"/>
        <end position="379"/>
    </location>
</feature>
<evidence type="ECO:0000256" key="2">
    <source>
        <dbReference type="ARBA" id="ARBA00022692"/>
    </source>
</evidence>
<feature type="transmembrane region" description="Helical" evidence="5">
    <location>
        <begin position="168"/>
        <end position="185"/>
    </location>
</feature>
<accession>A0A285S8T7</accession>
<evidence type="ECO:0000259" key="6">
    <source>
        <dbReference type="Pfam" id="PF04932"/>
    </source>
</evidence>